<keyword evidence="3" id="KW-1185">Reference proteome</keyword>
<proteinExistence type="predicted"/>
<dbReference type="EMBL" id="BQNB010013875">
    <property type="protein sequence ID" value="GJT21283.1"/>
    <property type="molecule type" value="Genomic_DNA"/>
</dbReference>
<name>A0ABQ5C5I4_9ASTR</name>
<sequence>MASPGLDGSVRKNIEDECPIIDEVLIDVPVVNEAHEAVVDEAVVHEGPVDDMGNDKGIVIEENVNPAMYDQSETDSDNEQKVNDDMFNYHMYVDDSDSEYLDKSFHYLSECEDEVRELRKRNFDAKRAPNSPKQNIDNVGTSKPKRVHDFGDSETVIEHEEFMDDLMRKLKRLLKRVIDKEEGLLKIECSEIEGIVRINLIERRRDKVINDVGNVKRVIDKGKGIMIDDVRA</sequence>
<organism evidence="2 3">
    <name type="scientific">Tanacetum coccineum</name>
    <dbReference type="NCBI Taxonomy" id="301880"/>
    <lineage>
        <taxon>Eukaryota</taxon>
        <taxon>Viridiplantae</taxon>
        <taxon>Streptophyta</taxon>
        <taxon>Embryophyta</taxon>
        <taxon>Tracheophyta</taxon>
        <taxon>Spermatophyta</taxon>
        <taxon>Magnoliopsida</taxon>
        <taxon>eudicotyledons</taxon>
        <taxon>Gunneridae</taxon>
        <taxon>Pentapetalae</taxon>
        <taxon>asterids</taxon>
        <taxon>campanulids</taxon>
        <taxon>Asterales</taxon>
        <taxon>Asteraceae</taxon>
        <taxon>Asteroideae</taxon>
        <taxon>Anthemideae</taxon>
        <taxon>Anthemidinae</taxon>
        <taxon>Tanacetum</taxon>
    </lineage>
</organism>
<reference evidence="2" key="1">
    <citation type="journal article" date="2022" name="Int. J. Mol. Sci.">
        <title>Draft Genome of Tanacetum Coccineum: Genomic Comparison of Closely Related Tanacetum-Family Plants.</title>
        <authorList>
            <person name="Yamashiro T."/>
            <person name="Shiraishi A."/>
            <person name="Nakayama K."/>
            <person name="Satake H."/>
        </authorList>
    </citation>
    <scope>NUCLEOTIDE SEQUENCE</scope>
</reference>
<comment type="caution">
    <text evidence="2">The sequence shown here is derived from an EMBL/GenBank/DDBJ whole genome shotgun (WGS) entry which is preliminary data.</text>
</comment>
<gene>
    <name evidence="2" type="ORF">Tco_0891220</name>
</gene>
<evidence type="ECO:0000313" key="3">
    <source>
        <dbReference type="Proteomes" id="UP001151760"/>
    </source>
</evidence>
<evidence type="ECO:0000256" key="1">
    <source>
        <dbReference type="SAM" id="MobiDB-lite"/>
    </source>
</evidence>
<feature type="region of interest" description="Disordered" evidence="1">
    <location>
        <begin position="126"/>
        <end position="147"/>
    </location>
</feature>
<protein>
    <submittedName>
        <fullName evidence="2">Uncharacterized protein</fullName>
    </submittedName>
</protein>
<evidence type="ECO:0000313" key="2">
    <source>
        <dbReference type="EMBL" id="GJT21283.1"/>
    </source>
</evidence>
<dbReference type="Proteomes" id="UP001151760">
    <property type="component" value="Unassembled WGS sequence"/>
</dbReference>
<accession>A0ABQ5C5I4</accession>
<feature type="compositionally biased region" description="Polar residues" evidence="1">
    <location>
        <begin position="131"/>
        <end position="141"/>
    </location>
</feature>
<reference evidence="2" key="2">
    <citation type="submission" date="2022-01" db="EMBL/GenBank/DDBJ databases">
        <authorList>
            <person name="Yamashiro T."/>
            <person name="Shiraishi A."/>
            <person name="Satake H."/>
            <person name="Nakayama K."/>
        </authorList>
    </citation>
    <scope>NUCLEOTIDE SEQUENCE</scope>
</reference>